<sequence length="109" mass="12661">MASPQDTTPCCSTSWEWHLFYEVHGFLHHSSSAVKIHHTGIVFHGWVNMLLLDHQIKIFFTFFDQSSMSTGRDDTNHCNTIHCYSFPSHLLKYLESLMPITMLCKSAYH</sequence>
<dbReference type="EMBL" id="GISG01225386">
    <property type="protein sequence ID" value="MBA4664859.1"/>
    <property type="molecule type" value="Transcribed_RNA"/>
</dbReference>
<reference evidence="1" key="2">
    <citation type="submission" date="2020-07" db="EMBL/GenBank/DDBJ databases">
        <authorList>
            <person name="Vera ALvarez R."/>
            <person name="Arias-Moreno D.M."/>
            <person name="Jimenez-Jacinto V."/>
            <person name="Jimenez-Bremont J.F."/>
            <person name="Swaminathan K."/>
            <person name="Moose S.P."/>
            <person name="Guerrero-Gonzalez M.L."/>
            <person name="Marino-Ramirez L."/>
            <person name="Landsman D."/>
            <person name="Rodriguez-Kessler M."/>
            <person name="Delgado-Sanchez P."/>
        </authorList>
    </citation>
    <scope>NUCLEOTIDE SEQUENCE</scope>
    <source>
        <tissue evidence="1">Cladode</tissue>
    </source>
</reference>
<dbReference type="AlphaFoldDB" id="A0A7C9ACK9"/>
<organism evidence="1">
    <name type="scientific">Opuntia streptacantha</name>
    <name type="common">Prickly pear cactus</name>
    <name type="synonym">Opuntia cardona</name>
    <dbReference type="NCBI Taxonomy" id="393608"/>
    <lineage>
        <taxon>Eukaryota</taxon>
        <taxon>Viridiplantae</taxon>
        <taxon>Streptophyta</taxon>
        <taxon>Embryophyta</taxon>
        <taxon>Tracheophyta</taxon>
        <taxon>Spermatophyta</taxon>
        <taxon>Magnoliopsida</taxon>
        <taxon>eudicotyledons</taxon>
        <taxon>Gunneridae</taxon>
        <taxon>Pentapetalae</taxon>
        <taxon>Caryophyllales</taxon>
        <taxon>Cactineae</taxon>
        <taxon>Cactaceae</taxon>
        <taxon>Opuntioideae</taxon>
        <taxon>Opuntia</taxon>
    </lineage>
</organism>
<name>A0A7C9ACK9_OPUST</name>
<evidence type="ECO:0000313" key="1">
    <source>
        <dbReference type="EMBL" id="MBA4664859.1"/>
    </source>
</evidence>
<reference evidence="1" key="1">
    <citation type="journal article" date="2013" name="J. Plant Res.">
        <title>Effect of fungi and light on seed germination of three Opuntia species from semiarid lands of central Mexico.</title>
        <authorList>
            <person name="Delgado-Sanchez P."/>
            <person name="Jimenez-Bremont J.F."/>
            <person name="Guerrero-Gonzalez Mde L."/>
            <person name="Flores J."/>
        </authorList>
    </citation>
    <scope>NUCLEOTIDE SEQUENCE</scope>
    <source>
        <tissue evidence="1">Cladode</tissue>
    </source>
</reference>
<protein>
    <submittedName>
        <fullName evidence="1">Uncharacterized protein</fullName>
    </submittedName>
</protein>
<accession>A0A7C9ACK9</accession>
<dbReference type="EMBL" id="GISG01225384">
    <property type="protein sequence ID" value="MBA4664858.1"/>
    <property type="molecule type" value="Transcribed_RNA"/>
</dbReference>
<proteinExistence type="predicted"/>
<dbReference type="EMBL" id="GISG01225379">
    <property type="protein sequence ID" value="MBA4664857.1"/>
    <property type="molecule type" value="Transcribed_RNA"/>
</dbReference>